<evidence type="ECO:0000313" key="2">
    <source>
        <dbReference type="WBParaSite" id="ES5_v2.g27656.t1"/>
    </source>
</evidence>
<proteinExistence type="predicted"/>
<sequence length="247" mass="27970">LHGSVSSIPLTCALGEKLHDFVFKMLKASKEYEWMRYALLMLLVDLTDAEIRSFGRNVSQRQMRTVVEEEVGVEAKRHKVDTEIEMSEENSINNELSDHAMEDLTIPDADDAISDIIGPDDDAISDIIGPDGSATAIFAGVNDSPWAFVSPSTEFVSFSNFDRISPEQVDEYILRAATAVLIGMKDINPLFLSPVPSKNITEQTRFSTSLQWYFRLARYFYDRGEPLTHIFRFFDEAAIGEEEHYLK</sequence>
<organism evidence="1 2">
    <name type="scientific">Panagrolaimus sp. ES5</name>
    <dbReference type="NCBI Taxonomy" id="591445"/>
    <lineage>
        <taxon>Eukaryota</taxon>
        <taxon>Metazoa</taxon>
        <taxon>Ecdysozoa</taxon>
        <taxon>Nematoda</taxon>
        <taxon>Chromadorea</taxon>
        <taxon>Rhabditida</taxon>
        <taxon>Tylenchina</taxon>
        <taxon>Panagrolaimomorpha</taxon>
        <taxon>Panagrolaimoidea</taxon>
        <taxon>Panagrolaimidae</taxon>
        <taxon>Panagrolaimus</taxon>
    </lineage>
</organism>
<accession>A0AC34GDP1</accession>
<evidence type="ECO:0000313" key="1">
    <source>
        <dbReference type="Proteomes" id="UP000887579"/>
    </source>
</evidence>
<reference evidence="2" key="1">
    <citation type="submission" date="2022-11" db="UniProtKB">
        <authorList>
            <consortium name="WormBaseParasite"/>
        </authorList>
    </citation>
    <scope>IDENTIFICATION</scope>
</reference>
<name>A0AC34GDP1_9BILA</name>
<protein>
    <submittedName>
        <fullName evidence="2">Uncharacterized protein</fullName>
    </submittedName>
</protein>
<dbReference type="WBParaSite" id="ES5_v2.g27656.t1">
    <property type="protein sequence ID" value="ES5_v2.g27656.t1"/>
    <property type="gene ID" value="ES5_v2.g27656"/>
</dbReference>
<dbReference type="Proteomes" id="UP000887579">
    <property type="component" value="Unplaced"/>
</dbReference>